<dbReference type="PANTHER" id="PTHR43149">
    <property type="entry name" value="ENOYL-COA HYDRATASE"/>
    <property type="match status" value="1"/>
</dbReference>
<sequence length="263" mass="28281">MTDQSDRITLTVDGGIADLRLNRPDKMNAFDGAQFLALSARITEIAARRDIRCVVLSGEGRAFSVGVDLQALAGAAELRDLMPRTHGQANLFQHCAWGLRALPMPVIAAVHGYAFGAGCQVMLGADIRIARPDMECAMMEIRWGIVPDMGGIALLRDLVRGDVAREMIFTGRRISGTEAAALGLVTQLADDPFERAMAIARGIAASSPDAIRAAKRLLDLPRGAEDATILLEESREQAALMRSANHREALAAGLEKRAPHFAD</sequence>
<evidence type="ECO:0000256" key="3">
    <source>
        <dbReference type="ARBA" id="ARBA00022832"/>
    </source>
</evidence>
<keyword evidence="3" id="KW-0276">Fatty acid metabolism</keyword>
<dbReference type="PROSITE" id="PS00166">
    <property type="entry name" value="ENOYL_COA_HYDRATASE"/>
    <property type="match status" value="1"/>
</dbReference>
<reference evidence="7 8" key="1">
    <citation type="submission" date="2019-01" db="EMBL/GenBank/DDBJ databases">
        <authorList>
            <person name="Chen W.-M."/>
        </authorList>
    </citation>
    <scope>NUCLEOTIDE SEQUENCE [LARGE SCALE GENOMIC DNA]</scope>
    <source>
        <strain evidence="7 8">TLA-22</strain>
    </source>
</reference>
<keyword evidence="5" id="KW-0413">Isomerase</keyword>
<dbReference type="GO" id="GO:0006635">
    <property type="term" value="P:fatty acid beta-oxidation"/>
    <property type="evidence" value="ECO:0007669"/>
    <property type="project" value="UniProtKB-UniPathway"/>
</dbReference>
<evidence type="ECO:0000313" key="8">
    <source>
        <dbReference type="Proteomes" id="UP000282977"/>
    </source>
</evidence>
<dbReference type="Proteomes" id="UP000282977">
    <property type="component" value="Unassembled WGS sequence"/>
</dbReference>
<evidence type="ECO:0000256" key="1">
    <source>
        <dbReference type="ARBA" id="ARBA00005005"/>
    </source>
</evidence>
<dbReference type="GO" id="GO:0016853">
    <property type="term" value="F:isomerase activity"/>
    <property type="evidence" value="ECO:0007669"/>
    <property type="project" value="UniProtKB-KW"/>
</dbReference>
<dbReference type="Pfam" id="PF00378">
    <property type="entry name" value="ECH_1"/>
    <property type="match status" value="1"/>
</dbReference>
<dbReference type="UniPathway" id="UPA00659"/>
<gene>
    <name evidence="7" type="ORF">ENE74_02750</name>
</gene>
<dbReference type="CDD" id="cd06558">
    <property type="entry name" value="crotonase-like"/>
    <property type="match status" value="1"/>
</dbReference>
<dbReference type="InterPro" id="IPR014748">
    <property type="entry name" value="Enoyl-CoA_hydra_C"/>
</dbReference>
<proteinExistence type="inferred from homology"/>
<organism evidence="7 8">
    <name type="scientific">Sphingobium algorifonticola</name>
    <dbReference type="NCBI Taxonomy" id="2008318"/>
    <lineage>
        <taxon>Bacteria</taxon>
        <taxon>Pseudomonadati</taxon>
        <taxon>Pseudomonadota</taxon>
        <taxon>Alphaproteobacteria</taxon>
        <taxon>Sphingomonadales</taxon>
        <taxon>Sphingomonadaceae</taxon>
        <taxon>Sphingobium</taxon>
    </lineage>
</organism>
<dbReference type="InterPro" id="IPR045002">
    <property type="entry name" value="Ech1-like"/>
</dbReference>
<dbReference type="InterPro" id="IPR018376">
    <property type="entry name" value="Enoyl-CoA_hyd/isom_CS"/>
</dbReference>
<dbReference type="Gene3D" id="1.10.12.10">
    <property type="entry name" value="Lyase 2-enoyl-coa Hydratase, Chain A, domain 2"/>
    <property type="match status" value="1"/>
</dbReference>
<comment type="similarity">
    <text evidence="2 6">Belongs to the enoyl-CoA hydratase/isomerase family.</text>
</comment>
<protein>
    <submittedName>
        <fullName evidence="7">Crotonase/enoyl-CoA hydratase family protein</fullName>
    </submittedName>
</protein>
<dbReference type="RefSeq" id="WP_127689096.1">
    <property type="nucleotide sequence ID" value="NZ_RZUL01000001.1"/>
</dbReference>
<dbReference type="InterPro" id="IPR001753">
    <property type="entry name" value="Enoyl-CoA_hydra/iso"/>
</dbReference>
<comment type="pathway">
    <text evidence="1">Lipid metabolism; fatty acid beta-oxidation.</text>
</comment>
<dbReference type="EMBL" id="RZUL01000001">
    <property type="protein sequence ID" value="RVT43556.1"/>
    <property type="molecule type" value="Genomic_DNA"/>
</dbReference>
<keyword evidence="4" id="KW-0443">Lipid metabolism</keyword>
<dbReference type="Gene3D" id="3.90.226.10">
    <property type="entry name" value="2-enoyl-CoA Hydratase, Chain A, domain 1"/>
    <property type="match status" value="1"/>
</dbReference>
<dbReference type="InterPro" id="IPR029045">
    <property type="entry name" value="ClpP/crotonase-like_dom_sf"/>
</dbReference>
<dbReference type="PANTHER" id="PTHR43149:SF1">
    <property type="entry name" value="DELTA(3,5)-DELTA(2,4)-DIENOYL-COA ISOMERASE, MITOCHONDRIAL"/>
    <property type="match status" value="1"/>
</dbReference>
<dbReference type="NCBIfam" id="NF005699">
    <property type="entry name" value="PRK07509.1"/>
    <property type="match status" value="1"/>
</dbReference>
<evidence type="ECO:0000256" key="2">
    <source>
        <dbReference type="ARBA" id="ARBA00005254"/>
    </source>
</evidence>
<name>A0A437JC90_9SPHN</name>
<comment type="caution">
    <text evidence="7">The sequence shown here is derived from an EMBL/GenBank/DDBJ whole genome shotgun (WGS) entry which is preliminary data.</text>
</comment>
<accession>A0A437JC90</accession>
<evidence type="ECO:0000256" key="6">
    <source>
        <dbReference type="RuleBase" id="RU003707"/>
    </source>
</evidence>
<dbReference type="AlphaFoldDB" id="A0A437JC90"/>
<dbReference type="SUPFAM" id="SSF52096">
    <property type="entry name" value="ClpP/crotonase"/>
    <property type="match status" value="1"/>
</dbReference>
<evidence type="ECO:0000256" key="5">
    <source>
        <dbReference type="ARBA" id="ARBA00023235"/>
    </source>
</evidence>
<evidence type="ECO:0000256" key="4">
    <source>
        <dbReference type="ARBA" id="ARBA00023098"/>
    </source>
</evidence>
<keyword evidence="8" id="KW-1185">Reference proteome</keyword>
<evidence type="ECO:0000313" key="7">
    <source>
        <dbReference type="EMBL" id="RVT43556.1"/>
    </source>
</evidence>
<dbReference type="OrthoDB" id="9802898at2"/>